<evidence type="ECO:0000313" key="2">
    <source>
        <dbReference type="EMBL" id="GAA0327945.1"/>
    </source>
</evidence>
<evidence type="ECO:0000313" key="3">
    <source>
        <dbReference type="Proteomes" id="UP001501867"/>
    </source>
</evidence>
<feature type="region of interest" description="Disordered" evidence="1">
    <location>
        <begin position="1"/>
        <end position="21"/>
    </location>
</feature>
<gene>
    <name evidence="2" type="ORF">GCM10010302_78640</name>
</gene>
<proteinExistence type="predicted"/>
<reference evidence="2 3" key="1">
    <citation type="journal article" date="2019" name="Int. J. Syst. Evol. Microbiol.">
        <title>The Global Catalogue of Microorganisms (GCM) 10K type strain sequencing project: providing services to taxonomists for standard genome sequencing and annotation.</title>
        <authorList>
            <consortium name="The Broad Institute Genomics Platform"/>
            <consortium name="The Broad Institute Genome Sequencing Center for Infectious Disease"/>
            <person name="Wu L."/>
            <person name="Ma J."/>
        </authorList>
    </citation>
    <scope>NUCLEOTIDE SEQUENCE [LARGE SCALE GENOMIC DNA]</scope>
    <source>
        <strain evidence="2 3">JCM 4505</strain>
    </source>
</reference>
<protein>
    <recommendedName>
        <fullName evidence="4">Transposase</fullName>
    </recommendedName>
</protein>
<feature type="compositionally biased region" description="Polar residues" evidence="1">
    <location>
        <begin position="1"/>
        <end position="19"/>
    </location>
</feature>
<keyword evidence="3" id="KW-1185">Reference proteome</keyword>
<sequence>MSAASNRSKGDQSPGQWSPPSHAYWCTYSRAWTHIKHVYRLNVSDAERDQLNVMLDLRVSPPLVRCGSRRTTAAVAHTMPGSWSTTGAENP</sequence>
<evidence type="ECO:0000256" key="1">
    <source>
        <dbReference type="SAM" id="MobiDB-lite"/>
    </source>
</evidence>
<name>A0ABN0W7I6_9ACTN</name>
<accession>A0ABN0W7I6</accession>
<dbReference type="EMBL" id="BAAABV010000047">
    <property type="protein sequence ID" value="GAA0327945.1"/>
    <property type="molecule type" value="Genomic_DNA"/>
</dbReference>
<evidence type="ECO:0008006" key="4">
    <source>
        <dbReference type="Google" id="ProtNLM"/>
    </source>
</evidence>
<dbReference type="Proteomes" id="UP001501867">
    <property type="component" value="Unassembled WGS sequence"/>
</dbReference>
<comment type="caution">
    <text evidence="2">The sequence shown here is derived from an EMBL/GenBank/DDBJ whole genome shotgun (WGS) entry which is preliminary data.</text>
</comment>
<organism evidence="2 3">
    <name type="scientific">Streptomyces polychromogenes</name>
    <dbReference type="NCBI Taxonomy" id="67342"/>
    <lineage>
        <taxon>Bacteria</taxon>
        <taxon>Bacillati</taxon>
        <taxon>Actinomycetota</taxon>
        <taxon>Actinomycetes</taxon>
        <taxon>Kitasatosporales</taxon>
        <taxon>Streptomycetaceae</taxon>
        <taxon>Streptomyces</taxon>
    </lineage>
</organism>